<dbReference type="InterPro" id="IPR006224">
    <property type="entry name" value="PsdUridine_synth_RluA-like_CS"/>
</dbReference>
<feature type="domain" description="Pseudouridine synthase RsuA/RluA-like" evidence="5">
    <location>
        <begin position="87"/>
        <end position="236"/>
    </location>
</feature>
<evidence type="ECO:0000256" key="3">
    <source>
        <dbReference type="PIRSR" id="PIRSR606225-1"/>
    </source>
</evidence>
<dbReference type="InterPro" id="IPR006145">
    <property type="entry name" value="PsdUridine_synth_RsuA/RluA"/>
</dbReference>
<evidence type="ECO:0000256" key="1">
    <source>
        <dbReference type="ARBA" id="ARBA00000073"/>
    </source>
</evidence>
<reference evidence="6 7" key="1">
    <citation type="journal article" date="2015" name="Genome Announc.">
        <title>Expanding the biotechnology potential of lactobacilli through comparative genomics of 213 strains and associated genera.</title>
        <authorList>
            <person name="Sun Z."/>
            <person name="Harris H.M."/>
            <person name="McCann A."/>
            <person name="Guo C."/>
            <person name="Argimon S."/>
            <person name="Zhang W."/>
            <person name="Yang X."/>
            <person name="Jeffery I.B."/>
            <person name="Cooney J.C."/>
            <person name="Kagawa T.F."/>
            <person name="Liu W."/>
            <person name="Song Y."/>
            <person name="Salvetti E."/>
            <person name="Wrobel A."/>
            <person name="Rasinkangas P."/>
            <person name="Parkhill J."/>
            <person name="Rea M.C."/>
            <person name="O'Sullivan O."/>
            <person name="Ritari J."/>
            <person name="Douillard F.P."/>
            <person name="Paul Ross R."/>
            <person name="Yang R."/>
            <person name="Briner A.E."/>
            <person name="Felis G.E."/>
            <person name="de Vos W.M."/>
            <person name="Barrangou R."/>
            <person name="Klaenhammer T.R."/>
            <person name="Caufield P.W."/>
            <person name="Cui Y."/>
            <person name="Zhang H."/>
            <person name="O'Toole P.W."/>
        </authorList>
    </citation>
    <scope>NUCLEOTIDE SEQUENCE [LARGE SCALE GENOMIC DNA]</scope>
    <source>
        <strain evidence="6 7">DSM 19909</strain>
    </source>
</reference>
<dbReference type="AlphaFoldDB" id="A0A0R1LMC0"/>
<dbReference type="InterPro" id="IPR050188">
    <property type="entry name" value="RluA_PseudoU_synthase"/>
</dbReference>
<dbReference type="SUPFAM" id="SSF55120">
    <property type="entry name" value="Pseudouridine synthase"/>
    <property type="match status" value="1"/>
</dbReference>
<dbReference type="GO" id="GO:0000455">
    <property type="term" value="P:enzyme-directed rRNA pseudouridine synthesis"/>
    <property type="evidence" value="ECO:0007669"/>
    <property type="project" value="TreeGrafter"/>
</dbReference>
<evidence type="ECO:0000256" key="2">
    <source>
        <dbReference type="ARBA" id="ARBA00010876"/>
    </source>
</evidence>
<dbReference type="EMBL" id="AZEE01000030">
    <property type="protein sequence ID" value="KRK97068.1"/>
    <property type="molecule type" value="Genomic_DNA"/>
</dbReference>
<dbReference type="GO" id="GO:0003723">
    <property type="term" value="F:RNA binding"/>
    <property type="evidence" value="ECO:0007669"/>
    <property type="project" value="InterPro"/>
</dbReference>
<dbReference type="PATRIC" id="fig|1423776.4.peg.1954"/>
<dbReference type="RefSeq" id="WP_056948891.1">
    <property type="nucleotide sequence ID" value="NZ_AZEE01000030.1"/>
</dbReference>
<evidence type="ECO:0000256" key="4">
    <source>
        <dbReference type="RuleBase" id="RU362028"/>
    </source>
</evidence>
<dbReference type="OrthoDB" id="9807829at2"/>
<evidence type="ECO:0000259" key="5">
    <source>
        <dbReference type="Pfam" id="PF00849"/>
    </source>
</evidence>
<organism evidence="6 7">
    <name type="scientific">Secundilactobacillus odoratitofui DSM 19909 = JCM 15043</name>
    <dbReference type="NCBI Taxonomy" id="1423776"/>
    <lineage>
        <taxon>Bacteria</taxon>
        <taxon>Bacillati</taxon>
        <taxon>Bacillota</taxon>
        <taxon>Bacilli</taxon>
        <taxon>Lactobacillales</taxon>
        <taxon>Lactobacillaceae</taxon>
        <taxon>Secundilactobacillus</taxon>
    </lineage>
</organism>
<dbReference type="PANTHER" id="PTHR21600:SF35">
    <property type="entry name" value="PSEUDOURIDINE SYNTHASE"/>
    <property type="match status" value="1"/>
</dbReference>
<sequence length="292" mass="32313">MEFTWTATQNGQSAKQVLSEHGVSHRMFTQINHSNGQVLVNQKPVAPATQVKPTDKVTLVVPAEPADPAVPVSHESLSVVFEDQHSLVVLKPAGLTSVPGPSNRTDTLVNRVKGHLVAQGDVNLVPHIITRLDRDTSGLVLIAKHRLANSWLNQQLADHTLQKRYLAIVGGQLTKDHDLIDAPLRRSDEGFNQIVAPDGKAAQTEYWVKQRCAEWTLVEVLLHTGRTHQIRAHFQSLGHPLLGDALYGGNQQQIQRQALHAFSLSYRDPLTNEIRQFETPLPADMATIIKQV</sequence>
<dbReference type="InterPro" id="IPR020103">
    <property type="entry name" value="PsdUridine_synth_cat_dom_sf"/>
</dbReference>
<dbReference type="PROSITE" id="PS01129">
    <property type="entry name" value="PSI_RLU"/>
    <property type="match status" value="1"/>
</dbReference>
<evidence type="ECO:0000313" key="6">
    <source>
        <dbReference type="EMBL" id="KRK97068.1"/>
    </source>
</evidence>
<keyword evidence="4" id="KW-0413">Isomerase</keyword>
<dbReference type="GO" id="GO:0009982">
    <property type="term" value="F:pseudouridine synthase activity"/>
    <property type="evidence" value="ECO:0007669"/>
    <property type="project" value="InterPro"/>
</dbReference>
<comment type="catalytic activity">
    <reaction evidence="1 4">
        <text>a uridine in RNA = a pseudouridine in RNA</text>
        <dbReference type="Rhea" id="RHEA:48348"/>
        <dbReference type="Rhea" id="RHEA-COMP:12068"/>
        <dbReference type="Rhea" id="RHEA-COMP:12069"/>
        <dbReference type="ChEBI" id="CHEBI:65314"/>
        <dbReference type="ChEBI" id="CHEBI:65315"/>
    </reaction>
</comment>
<dbReference type="NCBIfam" id="TIGR00005">
    <property type="entry name" value="rluA_subfam"/>
    <property type="match status" value="1"/>
</dbReference>
<proteinExistence type="inferred from homology"/>
<dbReference type="InterPro" id="IPR006225">
    <property type="entry name" value="PsdUridine_synth_RluC/D"/>
</dbReference>
<dbReference type="Pfam" id="PF00849">
    <property type="entry name" value="PseudoU_synth_2"/>
    <property type="match status" value="1"/>
</dbReference>
<evidence type="ECO:0000313" key="7">
    <source>
        <dbReference type="Proteomes" id="UP000051160"/>
    </source>
</evidence>
<dbReference type="STRING" id="1423776.FD04_GL001928"/>
<dbReference type="GO" id="GO:0140098">
    <property type="term" value="F:catalytic activity, acting on RNA"/>
    <property type="evidence" value="ECO:0007669"/>
    <property type="project" value="UniProtKB-ARBA"/>
</dbReference>
<keyword evidence="7" id="KW-1185">Reference proteome</keyword>
<gene>
    <name evidence="6" type="ORF">FD04_GL001928</name>
</gene>
<dbReference type="Proteomes" id="UP000051160">
    <property type="component" value="Unassembled WGS sequence"/>
</dbReference>
<name>A0A0R1LMC0_9LACO</name>
<comment type="similarity">
    <text evidence="2 4">Belongs to the pseudouridine synthase RluA family.</text>
</comment>
<dbReference type="CDD" id="cd02869">
    <property type="entry name" value="PseudoU_synth_RluA_like"/>
    <property type="match status" value="1"/>
</dbReference>
<comment type="function">
    <text evidence="4">Responsible for synthesis of pseudouridine from uracil.</text>
</comment>
<accession>A0A0R1LMC0</accession>
<feature type="active site" evidence="3">
    <location>
        <position position="133"/>
    </location>
</feature>
<protein>
    <recommendedName>
        <fullName evidence="4">Pseudouridine synthase</fullName>
        <ecNumber evidence="4">5.4.99.-</ecNumber>
    </recommendedName>
</protein>
<dbReference type="PANTHER" id="PTHR21600">
    <property type="entry name" value="MITOCHONDRIAL RNA PSEUDOURIDINE SYNTHASE"/>
    <property type="match status" value="1"/>
</dbReference>
<comment type="caution">
    <text evidence="6">The sequence shown here is derived from an EMBL/GenBank/DDBJ whole genome shotgun (WGS) entry which is preliminary data.</text>
</comment>
<dbReference type="Gene3D" id="3.30.2350.10">
    <property type="entry name" value="Pseudouridine synthase"/>
    <property type="match status" value="1"/>
</dbReference>
<dbReference type="CDD" id="cd00165">
    <property type="entry name" value="S4"/>
    <property type="match status" value="1"/>
</dbReference>
<dbReference type="EC" id="5.4.99.-" evidence="4"/>